<dbReference type="Gene3D" id="1.10.150.130">
    <property type="match status" value="1"/>
</dbReference>
<evidence type="ECO:0000256" key="2">
    <source>
        <dbReference type="ARBA" id="ARBA00023125"/>
    </source>
</evidence>
<evidence type="ECO:0000256" key="1">
    <source>
        <dbReference type="ARBA" id="ARBA00008857"/>
    </source>
</evidence>
<dbReference type="GO" id="GO:0003677">
    <property type="term" value="F:DNA binding"/>
    <property type="evidence" value="ECO:0007669"/>
    <property type="project" value="UniProtKB-UniRule"/>
</dbReference>
<proteinExistence type="inferred from homology"/>
<evidence type="ECO:0000313" key="5">
    <source>
        <dbReference type="EMBL" id="RHA81287.1"/>
    </source>
</evidence>
<dbReference type="Pfam" id="PF02899">
    <property type="entry name" value="Phage_int_SAM_1"/>
    <property type="match status" value="1"/>
</dbReference>
<dbReference type="InterPro" id="IPR004107">
    <property type="entry name" value="Integrase_SAM-like_N"/>
</dbReference>
<dbReference type="Proteomes" id="UP000285740">
    <property type="component" value="Unassembled WGS sequence"/>
</dbReference>
<dbReference type="SUPFAM" id="SSF47823">
    <property type="entry name" value="lambda integrase-like, N-terminal domain"/>
    <property type="match status" value="1"/>
</dbReference>
<comment type="similarity">
    <text evidence="1">Belongs to the 'phage' integrase family.</text>
</comment>
<dbReference type="EMBL" id="QSFV01000006">
    <property type="protein sequence ID" value="RHA81287.1"/>
    <property type="molecule type" value="Genomic_DNA"/>
</dbReference>
<evidence type="ECO:0000313" key="6">
    <source>
        <dbReference type="Proteomes" id="UP000285740"/>
    </source>
</evidence>
<evidence type="ECO:0000259" key="4">
    <source>
        <dbReference type="PROSITE" id="PS51900"/>
    </source>
</evidence>
<comment type="caution">
    <text evidence="5">The sequence shown here is derived from an EMBL/GenBank/DDBJ whole genome shotgun (WGS) entry which is preliminary data.</text>
</comment>
<dbReference type="PROSITE" id="PS51900">
    <property type="entry name" value="CB"/>
    <property type="match status" value="1"/>
</dbReference>
<reference evidence="5 6" key="1">
    <citation type="submission" date="2018-08" db="EMBL/GenBank/DDBJ databases">
        <title>A genome reference for cultivated species of the human gut microbiota.</title>
        <authorList>
            <person name="Zou Y."/>
            <person name="Xue W."/>
            <person name="Luo G."/>
        </authorList>
    </citation>
    <scope>NUCLEOTIDE SEQUENCE [LARGE SCALE GENOMIC DNA]</scope>
    <source>
        <strain evidence="5 6">AM42-30</strain>
    </source>
</reference>
<dbReference type="InterPro" id="IPR010998">
    <property type="entry name" value="Integrase_recombinase_N"/>
</dbReference>
<dbReference type="GO" id="GO:0015074">
    <property type="term" value="P:DNA integration"/>
    <property type="evidence" value="ECO:0007669"/>
    <property type="project" value="InterPro"/>
</dbReference>
<dbReference type="AlphaFoldDB" id="A0A413T8I7"/>
<evidence type="ECO:0000256" key="3">
    <source>
        <dbReference type="PROSITE-ProRule" id="PRU01248"/>
    </source>
</evidence>
<name>A0A413T8I7_9FIRM</name>
<dbReference type="RefSeq" id="WP_118030195.1">
    <property type="nucleotide sequence ID" value="NZ_QSFV01000006.1"/>
</dbReference>
<organism evidence="5 6">
    <name type="scientific">Eubacterium ventriosum</name>
    <dbReference type="NCBI Taxonomy" id="39496"/>
    <lineage>
        <taxon>Bacteria</taxon>
        <taxon>Bacillati</taxon>
        <taxon>Bacillota</taxon>
        <taxon>Clostridia</taxon>
        <taxon>Eubacteriales</taxon>
        <taxon>Eubacteriaceae</taxon>
        <taxon>Eubacterium</taxon>
    </lineage>
</organism>
<accession>A0A413T8I7</accession>
<feature type="domain" description="Core-binding (CB)" evidence="4">
    <location>
        <begin position="18"/>
        <end position="116"/>
    </location>
</feature>
<gene>
    <name evidence="5" type="ORF">DW918_03520</name>
</gene>
<protein>
    <recommendedName>
        <fullName evidence="4">Core-binding (CB) domain-containing protein</fullName>
    </recommendedName>
</protein>
<keyword evidence="2 3" id="KW-0238">DNA-binding</keyword>
<dbReference type="InterPro" id="IPR044068">
    <property type="entry name" value="CB"/>
</dbReference>
<sequence>MELHVIKREGRETVVLLDNEMRIVKPVYDYLKFQRQKDKALNTLKASGSDLRTYWEFLNDSGYEYDKVTPKMIAEFIDYLRASDDDVIALNKESKRTNKTINRILSTIHMFYQFEADMQEIDNPILMHDVNRPFNAFKASLNTQSLIIKQSSQSSR</sequence>